<reference evidence="3" key="1">
    <citation type="journal article" date="2014" name="Front. Microbiol.">
        <title>High frequency of phylogenetically diverse reductive dehalogenase-homologous genes in deep subseafloor sedimentary metagenomes.</title>
        <authorList>
            <person name="Kawai M."/>
            <person name="Futagami T."/>
            <person name="Toyoda A."/>
            <person name="Takaki Y."/>
            <person name="Nishi S."/>
            <person name="Hori S."/>
            <person name="Arai W."/>
            <person name="Tsubouchi T."/>
            <person name="Morono Y."/>
            <person name="Uchiyama I."/>
            <person name="Ito T."/>
            <person name="Fujiyama A."/>
            <person name="Inagaki F."/>
            <person name="Takami H."/>
        </authorList>
    </citation>
    <scope>NUCLEOTIDE SEQUENCE</scope>
    <source>
        <strain evidence="3">Expedition CK06-06</strain>
    </source>
</reference>
<dbReference type="EMBL" id="BART01008718">
    <property type="protein sequence ID" value="GAG57122.1"/>
    <property type="molecule type" value="Genomic_DNA"/>
</dbReference>
<name>X0ZG19_9ZZZZ</name>
<dbReference type="PANTHER" id="PTHR36842">
    <property type="entry name" value="PROTEIN TOLB HOMOLOG"/>
    <property type="match status" value="1"/>
</dbReference>
<comment type="caution">
    <text evidence="3">The sequence shown here is derived from an EMBL/GenBank/DDBJ whole genome shotgun (WGS) entry which is preliminary data.</text>
</comment>
<protein>
    <recommendedName>
        <fullName evidence="4">DUF5050 domain-containing protein</fullName>
    </recommendedName>
</protein>
<dbReference type="InterPro" id="IPR011042">
    <property type="entry name" value="6-blade_b-propeller_TolB-like"/>
</dbReference>
<feature type="region of interest" description="Disordered" evidence="2">
    <location>
        <begin position="22"/>
        <end position="52"/>
    </location>
</feature>
<organism evidence="3">
    <name type="scientific">marine sediment metagenome</name>
    <dbReference type="NCBI Taxonomy" id="412755"/>
    <lineage>
        <taxon>unclassified sequences</taxon>
        <taxon>metagenomes</taxon>
        <taxon>ecological metagenomes</taxon>
    </lineage>
</organism>
<dbReference type="PANTHER" id="PTHR36842:SF1">
    <property type="entry name" value="PROTEIN TOLB"/>
    <property type="match status" value="1"/>
</dbReference>
<evidence type="ECO:0008006" key="4">
    <source>
        <dbReference type="Google" id="ProtNLM"/>
    </source>
</evidence>
<evidence type="ECO:0000256" key="2">
    <source>
        <dbReference type="SAM" id="MobiDB-lite"/>
    </source>
</evidence>
<proteinExistence type="inferred from homology"/>
<evidence type="ECO:0000256" key="1">
    <source>
        <dbReference type="ARBA" id="ARBA00009820"/>
    </source>
</evidence>
<dbReference type="Gene3D" id="2.120.10.30">
    <property type="entry name" value="TolB, C-terminal domain"/>
    <property type="match status" value="1"/>
</dbReference>
<feature type="compositionally biased region" description="Basic and acidic residues" evidence="2">
    <location>
        <begin position="43"/>
        <end position="52"/>
    </location>
</feature>
<sequence>KKIAFESSRDDNDEIYVMDADGSNQVNLTNNPEGDSDPTLSPDGKKIAFKSNRDGKDEIYVMNADGSDQKRLTETE</sequence>
<gene>
    <name evidence="3" type="ORF">S01H4_19534</name>
</gene>
<feature type="non-terminal residue" evidence="3">
    <location>
        <position position="1"/>
    </location>
</feature>
<dbReference type="SUPFAM" id="SSF82171">
    <property type="entry name" value="DPP6 N-terminal domain-like"/>
    <property type="match status" value="1"/>
</dbReference>
<comment type="similarity">
    <text evidence="1">Belongs to the TolB family.</text>
</comment>
<dbReference type="Pfam" id="PF07676">
    <property type="entry name" value="PD40"/>
    <property type="match status" value="1"/>
</dbReference>
<dbReference type="AlphaFoldDB" id="X0ZG19"/>
<accession>X0ZG19</accession>
<feature type="compositionally biased region" description="Polar residues" evidence="2">
    <location>
        <begin position="22"/>
        <end position="33"/>
    </location>
</feature>
<evidence type="ECO:0000313" key="3">
    <source>
        <dbReference type="EMBL" id="GAG57122.1"/>
    </source>
</evidence>
<dbReference type="InterPro" id="IPR011659">
    <property type="entry name" value="WD40"/>
</dbReference>